<dbReference type="KEGG" id="oki:109874203"/>
<evidence type="ECO:0000313" key="8">
    <source>
        <dbReference type="Proteomes" id="UP000694557"/>
    </source>
</evidence>
<evidence type="ECO:0000259" key="4">
    <source>
        <dbReference type="PROSITE" id="PS50003"/>
    </source>
</evidence>
<accession>A0A8C7LI77</accession>
<dbReference type="SUPFAM" id="SSF57863">
    <property type="entry name" value="ArfGap/RecO-like zinc finger"/>
    <property type="match status" value="1"/>
</dbReference>
<protein>
    <submittedName>
        <fullName evidence="7">Arf-GAP with Rho-GAP domain, ANK repeat and PH domain-containing protein 1</fullName>
    </submittedName>
</protein>
<dbReference type="Ensembl" id="ENSOKIT00005124570.1">
    <property type="protein sequence ID" value="ENSOKIP00005116493.1"/>
    <property type="gene ID" value="ENSOKIG00005050440.1"/>
</dbReference>
<keyword evidence="2" id="KW-0863">Zinc-finger</keyword>
<evidence type="ECO:0000259" key="5">
    <source>
        <dbReference type="PROSITE" id="PS50115"/>
    </source>
</evidence>
<dbReference type="GO" id="GO:0005547">
    <property type="term" value="F:phosphatidylinositol-3,4,5-trisphosphate binding"/>
    <property type="evidence" value="ECO:0007669"/>
    <property type="project" value="TreeGrafter"/>
</dbReference>
<dbReference type="GeneID" id="109874203"/>
<dbReference type="Gene3D" id="1.10.555.10">
    <property type="entry name" value="Rho GTPase activation protein"/>
    <property type="match status" value="1"/>
</dbReference>
<dbReference type="PANTHER" id="PTHR45899:SF5">
    <property type="entry name" value="ARF-GAP WITH RHO-GAP DOMAIN, ANK REPEAT AND PH DOMAIN-CONTAINING PROTEIN 1-LIKE"/>
    <property type="match status" value="1"/>
</dbReference>
<keyword evidence="1" id="KW-0343">GTPase activation</keyword>
<reference evidence="7" key="1">
    <citation type="submission" date="2025-08" db="UniProtKB">
        <authorList>
            <consortium name="Ensembl"/>
        </authorList>
    </citation>
    <scope>IDENTIFICATION</scope>
</reference>
<feature type="domain" description="PH" evidence="4">
    <location>
        <begin position="458"/>
        <end position="548"/>
    </location>
</feature>
<sequence length="1150" mass="126840">MSAPLGPDMPVPVPKPRTRYKRAGGSPQIQLSCDRDLIHDTPDTGIHSRGIPPANDLLAEKEDNPAIILNKPAITSPAEQNPSQCNFLLFRSDSGVTPVLDSNGLCPSVWLSFSPHSPAADTDPYVSLAKDTDPYFSPAVDTDPYVSPAADPDRYVSPAVDTDPYVSPAADTDPYVSPAADTDPYVSPAADTDPYVSPAADTDPYVSPAADTDPYVSPAADTDPYVSPAADTDPYVSPAADTDPYVSPAADTDPYVSPAADTDPYVTDVADWEKCPGSESSNDDDAVTEEIKNPSHMNNVASGHVCIGVVPSGKPPVEKESMQTRPLKQKIPRAATIRVSRRKQAAASGGATQAAESSRRENVVSRSSWLDVWKGRRHNVLWATLDGPLVSFWKKRTDKFTDLVFHVSSITNVCKQDKGRFSLYFCKKHFEFMAHNKAVQEGWVTSLLASRGWDPPAPPEQHGALTMKDPRSNRVYAAICGHNLWIYNNKEDFQLGVGLTYVSMNVASVKQTGRHNFSLITPYKTFNFSTDSSRELAVWLGSLNQVIVSALSCSEVAHRLWASPWNKVCADCGSANPEWASVNLLVVVCEACAGQHRSLGIHVSKVRSLKLDSKVWTEPLILLFVYYGNKAANDVWGHNVPGAEQILPDSSVDQRGDFIRAKYTKGRYRFTHPLASSQRLLNQRLCEVVCGPNVPETMSLLCSGARVLCHSGDSQCPTPISLAERAGQAMQTELLRHNEYTDAPAYVHQVTGSLLGTSDPPSAAGEEELHGKLEEDRFLFSQENDSAACDVLDLREVISIFHSSNGSTHEFEMVTLTDELVCNADTEEGLLNHLLHILRVVLPGPIDEEELDGVFAVSRVSLREGGGLQHTEVWAVLRGGQVLVYPTDQQRHRERLTLNPKTQYKIDSSENTIELVTGERTMSMQFERDHSCQSWHSLLKRAVTTKRKQRPSLYELPPNAIGNVPPAIERCISHITQYGLKVDGLYRRCGLATKVSSLVEALSRSPKTAPLEKDEQGLLDAAGALKQYVRQQVVLIPQTQRELWVKAAAHTEENLRLATYRRLLKKLPPDNRITLNALCGHFYIVQLYSVENRMTAQNLALVFVPTLFQELAMNTNMVRLTRELIIHHTLIFLGKEQESDMENEELITKL</sequence>
<organism evidence="7 8">
    <name type="scientific">Oncorhynchus kisutch</name>
    <name type="common">Coho salmon</name>
    <name type="synonym">Salmo kisutch</name>
    <dbReference type="NCBI Taxonomy" id="8019"/>
    <lineage>
        <taxon>Eukaryota</taxon>
        <taxon>Metazoa</taxon>
        <taxon>Chordata</taxon>
        <taxon>Craniata</taxon>
        <taxon>Vertebrata</taxon>
        <taxon>Euteleostomi</taxon>
        <taxon>Actinopterygii</taxon>
        <taxon>Neopterygii</taxon>
        <taxon>Teleostei</taxon>
        <taxon>Protacanthopterygii</taxon>
        <taxon>Salmoniformes</taxon>
        <taxon>Salmonidae</taxon>
        <taxon>Salmoninae</taxon>
        <taxon>Oncorhynchus</taxon>
    </lineage>
</organism>
<feature type="domain" description="Arf-GAP" evidence="5">
    <location>
        <begin position="554"/>
        <end position="678"/>
    </location>
</feature>
<dbReference type="InterPro" id="IPR052227">
    <property type="entry name" value="Arf-Rho-GAP_ANK-PH_domain"/>
</dbReference>
<evidence type="ECO:0000313" key="7">
    <source>
        <dbReference type="Ensembl" id="ENSOKIP00005116493.1"/>
    </source>
</evidence>
<dbReference type="Pfam" id="PF01412">
    <property type="entry name" value="ArfGap"/>
    <property type="match status" value="1"/>
</dbReference>
<dbReference type="AlphaFoldDB" id="A0A8C7LI77"/>
<dbReference type="InterPro" id="IPR008936">
    <property type="entry name" value="Rho_GTPase_activation_prot"/>
</dbReference>
<dbReference type="Gene3D" id="1.10.220.150">
    <property type="entry name" value="Arf GTPase activating protein"/>
    <property type="match status" value="1"/>
</dbReference>
<dbReference type="InterPro" id="IPR011993">
    <property type="entry name" value="PH-like_dom_sf"/>
</dbReference>
<dbReference type="SUPFAM" id="SSF48350">
    <property type="entry name" value="GTPase activation domain, GAP"/>
    <property type="match status" value="1"/>
</dbReference>
<feature type="compositionally biased region" description="Low complexity" evidence="3">
    <location>
        <begin position="345"/>
        <end position="356"/>
    </location>
</feature>
<dbReference type="SUPFAM" id="SSF50729">
    <property type="entry name" value="PH domain-like"/>
    <property type="match status" value="3"/>
</dbReference>
<keyword evidence="2" id="KW-0862">Zinc</keyword>
<dbReference type="PANTHER" id="PTHR45899">
    <property type="entry name" value="RHO GTPASE ACTIVATING PROTEIN AT 15B, ISOFORM C"/>
    <property type="match status" value="1"/>
</dbReference>
<dbReference type="PRINTS" id="PR00405">
    <property type="entry name" value="REVINTRACTNG"/>
</dbReference>
<evidence type="ECO:0000259" key="6">
    <source>
        <dbReference type="PROSITE" id="PS50238"/>
    </source>
</evidence>
<dbReference type="InterPro" id="IPR001164">
    <property type="entry name" value="ArfGAP_dom"/>
</dbReference>
<evidence type="ECO:0000256" key="2">
    <source>
        <dbReference type="PROSITE-ProRule" id="PRU00288"/>
    </source>
</evidence>
<dbReference type="SMART" id="SM00324">
    <property type="entry name" value="RhoGAP"/>
    <property type="match status" value="1"/>
</dbReference>
<dbReference type="GO" id="GO:0008270">
    <property type="term" value="F:zinc ion binding"/>
    <property type="evidence" value="ECO:0007669"/>
    <property type="project" value="UniProtKB-KW"/>
</dbReference>
<dbReference type="PROSITE" id="PS50003">
    <property type="entry name" value="PH_DOMAIN"/>
    <property type="match status" value="1"/>
</dbReference>
<dbReference type="SMART" id="SM00105">
    <property type="entry name" value="ArfGap"/>
    <property type="match status" value="1"/>
</dbReference>
<dbReference type="GeneTree" id="ENSGT00940000157424"/>
<dbReference type="Gene3D" id="2.30.29.30">
    <property type="entry name" value="Pleckstrin-homology domain (PH domain)/Phosphotyrosine-binding domain (PTB)"/>
    <property type="match status" value="2"/>
</dbReference>
<feature type="region of interest" description="Disordered" evidence="3">
    <location>
        <begin position="1"/>
        <end position="28"/>
    </location>
</feature>
<dbReference type="PROSITE" id="PS50238">
    <property type="entry name" value="RHOGAP"/>
    <property type="match status" value="1"/>
</dbReference>
<dbReference type="RefSeq" id="XP_020321608.2">
    <property type="nucleotide sequence ID" value="XM_020466019.2"/>
</dbReference>
<dbReference type="SMART" id="SM00233">
    <property type="entry name" value="PH"/>
    <property type="match status" value="3"/>
</dbReference>
<dbReference type="InterPro" id="IPR038508">
    <property type="entry name" value="ArfGAP_dom_sf"/>
</dbReference>
<dbReference type="PROSITE" id="PS50115">
    <property type="entry name" value="ARFGAP"/>
    <property type="match status" value="1"/>
</dbReference>
<dbReference type="Pfam" id="PF00620">
    <property type="entry name" value="RhoGAP"/>
    <property type="match status" value="1"/>
</dbReference>
<dbReference type="InterPro" id="IPR000198">
    <property type="entry name" value="RhoGAP_dom"/>
</dbReference>
<keyword evidence="2" id="KW-0479">Metal-binding</keyword>
<dbReference type="GO" id="GO:0005096">
    <property type="term" value="F:GTPase activator activity"/>
    <property type="evidence" value="ECO:0007669"/>
    <property type="project" value="UniProtKB-KW"/>
</dbReference>
<feature type="region of interest" description="Disordered" evidence="3">
    <location>
        <begin position="157"/>
        <end position="231"/>
    </location>
</feature>
<keyword evidence="8" id="KW-1185">Reference proteome</keyword>
<dbReference type="GO" id="GO:0008360">
    <property type="term" value="P:regulation of cell shape"/>
    <property type="evidence" value="ECO:0007669"/>
    <property type="project" value="TreeGrafter"/>
</dbReference>
<feature type="region of interest" description="Disordered" evidence="3">
    <location>
        <begin position="338"/>
        <end position="360"/>
    </location>
</feature>
<dbReference type="InterPro" id="IPR001849">
    <property type="entry name" value="PH_domain"/>
</dbReference>
<name>A0A8C7LI77_ONCKI</name>
<feature type="domain" description="Rho-GAP" evidence="6">
    <location>
        <begin position="951"/>
        <end position="1132"/>
    </location>
</feature>
<evidence type="ECO:0000256" key="3">
    <source>
        <dbReference type="SAM" id="MobiDB-lite"/>
    </source>
</evidence>
<evidence type="ECO:0000256" key="1">
    <source>
        <dbReference type="ARBA" id="ARBA00022468"/>
    </source>
</evidence>
<dbReference type="RefSeq" id="XP_031664617.1">
    <property type="nucleotide sequence ID" value="XM_031808757.1"/>
</dbReference>
<proteinExistence type="predicted"/>
<gene>
    <name evidence="7" type="primary">LOC109874203</name>
</gene>
<reference evidence="7" key="2">
    <citation type="submission" date="2025-09" db="UniProtKB">
        <authorList>
            <consortium name="Ensembl"/>
        </authorList>
    </citation>
    <scope>IDENTIFICATION</scope>
</reference>
<dbReference type="InterPro" id="IPR037278">
    <property type="entry name" value="ARFGAP/RecO"/>
</dbReference>
<dbReference type="Proteomes" id="UP000694557">
    <property type="component" value="Unassembled WGS sequence"/>
</dbReference>
<dbReference type="GO" id="GO:0005737">
    <property type="term" value="C:cytoplasm"/>
    <property type="evidence" value="ECO:0007669"/>
    <property type="project" value="TreeGrafter"/>
</dbReference>
<dbReference type="GO" id="GO:0007165">
    <property type="term" value="P:signal transduction"/>
    <property type="evidence" value="ECO:0007669"/>
    <property type="project" value="InterPro"/>
</dbReference>